<dbReference type="GO" id="GO:0008270">
    <property type="term" value="F:zinc ion binding"/>
    <property type="evidence" value="ECO:0007669"/>
    <property type="project" value="InterPro"/>
</dbReference>
<dbReference type="OMA" id="NRQGYAW"/>
<dbReference type="EnsemblMetazoa" id="XM_038209675.1">
    <property type="protein sequence ID" value="XP_038065603.1"/>
    <property type="gene ID" value="LOC119735760"/>
</dbReference>
<dbReference type="GO" id="GO:0004126">
    <property type="term" value="F:cytidine deaminase activity"/>
    <property type="evidence" value="ECO:0007669"/>
    <property type="project" value="TreeGrafter"/>
</dbReference>
<dbReference type="GO" id="GO:0005634">
    <property type="term" value="C:nucleus"/>
    <property type="evidence" value="ECO:0007669"/>
    <property type="project" value="TreeGrafter"/>
</dbReference>
<dbReference type="InterPro" id="IPR016192">
    <property type="entry name" value="APOBEC/CMP_deaminase_Zn-bd"/>
</dbReference>
<accession>A0A914APQ3</accession>
<dbReference type="Proteomes" id="UP000887568">
    <property type="component" value="Unplaced"/>
</dbReference>
<dbReference type="AlphaFoldDB" id="A0A914APQ3"/>
<dbReference type="GO" id="GO:0016554">
    <property type="term" value="P:cytidine to uridine editing"/>
    <property type="evidence" value="ECO:0007669"/>
    <property type="project" value="TreeGrafter"/>
</dbReference>
<reference evidence="3" key="1">
    <citation type="submission" date="2022-11" db="UniProtKB">
        <authorList>
            <consortium name="EnsemblMetazoa"/>
        </authorList>
    </citation>
    <scope>IDENTIFICATION</scope>
</reference>
<dbReference type="PROSITE" id="PS00903">
    <property type="entry name" value="CYT_DCMP_DEAMINASES_1"/>
    <property type="match status" value="1"/>
</dbReference>
<dbReference type="GO" id="GO:0005737">
    <property type="term" value="C:cytoplasm"/>
    <property type="evidence" value="ECO:0007669"/>
    <property type="project" value="TreeGrafter"/>
</dbReference>
<evidence type="ECO:0000313" key="4">
    <source>
        <dbReference type="Proteomes" id="UP000887568"/>
    </source>
</evidence>
<dbReference type="InterPro" id="IPR016193">
    <property type="entry name" value="Cytidine_deaminase-like"/>
</dbReference>
<evidence type="ECO:0000313" key="3">
    <source>
        <dbReference type="EnsemblMetazoa" id="XP_038065603.1"/>
    </source>
</evidence>
<dbReference type="GeneID" id="119735760"/>
<dbReference type="InterPro" id="IPR050610">
    <property type="entry name" value="APOBEC_Cyt_Deaminase"/>
</dbReference>
<keyword evidence="1" id="KW-0479">Metal-binding</keyword>
<name>A0A914APQ3_PATMI</name>
<dbReference type="OrthoDB" id="9445293at2759"/>
<keyword evidence="2" id="KW-0378">Hydrolase</keyword>
<dbReference type="PANTHER" id="PTHR13857:SF42">
    <property type="entry name" value="SINGLE-STRANDED DNA CYTOSINE DEAMINASE-LIKE"/>
    <property type="match status" value="1"/>
</dbReference>
<keyword evidence="4" id="KW-1185">Reference proteome</keyword>
<proteinExistence type="predicted"/>
<evidence type="ECO:0008006" key="5">
    <source>
        <dbReference type="Google" id="ProtNLM"/>
    </source>
</evidence>
<sequence length="388" mass="45883">MSDSLTESQQDNLMDEMIRSATRDIESFIRTGPLDDERPKRTVLLCNGILYSSTKTTHAEQIALDSIGDKITSMTNIDIYINYSPCQECAARISQIVQDHTDLKVNITLAKVFQIYVPHQRGLKELKTQGVTLKAMEGQDWKTIVVKILQHYGKDYWEKLLDKIFEVQWESGQETVLHWILTCHKRVYQSAESMQMFIKDWEDRLDTAFLKLSLDDREGRWENDLEQILKDNWSKGKREVLKEILKNHGMDKWEIVLMQILKRKDNFDWRPALKVIVEKQYNLELQHNNSENDAYFNYLLLWGWETSTVILYQHGLDSRKDRLTEILQNNGQRDLEALVWSISHKNRQGYAWLKLVLEWLLIENRTEWSGRRIIADYHAAQKLEQCYL</sequence>
<dbReference type="Gene3D" id="3.40.140.10">
    <property type="entry name" value="Cytidine Deaminase, domain 2"/>
    <property type="match status" value="1"/>
</dbReference>
<dbReference type="GO" id="GO:0003723">
    <property type="term" value="F:RNA binding"/>
    <property type="evidence" value="ECO:0007669"/>
    <property type="project" value="TreeGrafter"/>
</dbReference>
<organism evidence="3 4">
    <name type="scientific">Patiria miniata</name>
    <name type="common">Bat star</name>
    <name type="synonym">Asterina miniata</name>
    <dbReference type="NCBI Taxonomy" id="46514"/>
    <lineage>
        <taxon>Eukaryota</taxon>
        <taxon>Metazoa</taxon>
        <taxon>Echinodermata</taxon>
        <taxon>Eleutherozoa</taxon>
        <taxon>Asterozoa</taxon>
        <taxon>Asteroidea</taxon>
        <taxon>Valvatacea</taxon>
        <taxon>Valvatida</taxon>
        <taxon>Asterinidae</taxon>
        <taxon>Patiria</taxon>
    </lineage>
</organism>
<evidence type="ECO:0000256" key="1">
    <source>
        <dbReference type="ARBA" id="ARBA00022723"/>
    </source>
</evidence>
<dbReference type="RefSeq" id="XP_038065603.1">
    <property type="nucleotide sequence ID" value="XM_038209675.1"/>
</dbReference>
<dbReference type="SUPFAM" id="SSF53927">
    <property type="entry name" value="Cytidine deaminase-like"/>
    <property type="match status" value="1"/>
</dbReference>
<evidence type="ECO:0000256" key="2">
    <source>
        <dbReference type="ARBA" id="ARBA00022801"/>
    </source>
</evidence>
<protein>
    <recommendedName>
        <fullName evidence="5">CMP/dCMP-type deaminase domain-containing protein</fullName>
    </recommendedName>
</protein>
<dbReference type="Pfam" id="PF18778">
    <property type="entry name" value="NAD1"/>
    <property type="match status" value="1"/>
</dbReference>
<dbReference type="PANTHER" id="PTHR13857">
    <property type="entry name" value="MRNA EDITING ENZYME"/>
    <property type="match status" value="1"/>
</dbReference>